<proteinExistence type="predicted"/>
<dbReference type="SUPFAM" id="SSF51905">
    <property type="entry name" value="FAD/NAD(P)-binding domain"/>
    <property type="match status" value="1"/>
</dbReference>
<gene>
    <name evidence="2" type="ORF">CKO28_16825</name>
</gene>
<protein>
    <recommendedName>
        <fullName evidence="4">Lycopene cyclase</fullName>
    </recommendedName>
</protein>
<feature type="region of interest" description="Disordered" evidence="1">
    <location>
        <begin position="406"/>
        <end position="425"/>
    </location>
</feature>
<name>A0ABS1DGU7_9PROT</name>
<evidence type="ECO:0000313" key="2">
    <source>
        <dbReference type="EMBL" id="MBK1669705.1"/>
    </source>
</evidence>
<dbReference type="EMBL" id="NRRL01000058">
    <property type="protein sequence ID" value="MBK1669705.1"/>
    <property type="molecule type" value="Genomic_DNA"/>
</dbReference>
<organism evidence="2 3">
    <name type="scientific">Rhodovibrio sodomensis</name>
    <dbReference type="NCBI Taxonomy" id="1088"/>
    <lineage>
        <taxon>Bacteria</taxon>
        <taxon>Pseudomonadati</taxon>
        <taxon>Pseudomonadota</taxon>
        <taxon>Alphaproteobacteria</taxon>
        <taxon>Rhodospirillales</taxon>
        <taxon>Rhodovibrionaceae</taxon>
        <taxon>Rhodovibrio</taxon>
    </lineage>
</organism>
<dbReference type="Pfam" id="PF05834">
    <property type="entry name" value="Lycopene_cycl"/>
    <property type="match status" value="1"/>
</dbReference>
<sequence>MPGMPAAPSLARRSADPAGRPSGSPGDGIAILGAGLAGLSLAVRLVEAGVRAPITLLEPRTGYGDDRTWGFWETEPHPFAHLVAERWPAWRVRTPAAAHIRRGSVPYVRLPAAAVYRDALARLDRAGNVVRRMGVRVTGVAGAQVALDTGERLHAGVIYDGRPPEATQIASGHGRGPRLLQQFVGRRVRTGRPAFEPGVADLMDFRVSQRHGIAFLYVLPSGPCEALVEATVFAGQPVGAEVLDRLLAEGLAARCRAADTQVTEVLGTERGAIPMVPGLGRTPARAGGTIAIGTRAGAPRGATGYAYLPIQRHVAVLAADAAAGRPRGRGMRGAGTDWLDQVFLRRLLRAPDAGPALLARLFDRVPADRLVRFLMERGGVRDHLAVMSALPTLPLLREALAASAPHRSRLRPARTAAAGETAPNP</sequence>
<reference evidence="2 3" key="1">
    <citation type="journal article" date="2020" name="Microorganisms">
        <title>Osmotic Adaptation and Compatible Solute Biosynthesis of Phototrophic Bacteria as Revealed from Genome Analyses.</title>
        <authorList>
            <person name="Imhoff J.F."/>
            <person name="Rahn T."/>
            <person name="Kunzel S."/>
            <person name="Keller A."/>
            <person name="Neulinger S.C."/>
        </authorList>
    </citation>
    <scope>NUCLEOTIDE SEQUENCE [LARGE SCALE GENOMIC DNA]</scope>
    <source>
        <strain evidence="2 3">DSM 9895</strain>
    </source>
</reference>
<dbReference type="InterPro" id="IPR036188">
    <property type="entry name" value="FAD/NAD-bd_sf"/>
</dbReference>
<keyword evidence="3" id="KW-1185">Reference proteome</keyword>
<dbReference type="Proteomes" id="UP001296873">
    <property type="component" value="Unassembled WGS sequence"/>
</dbReference>
<evidence type="ECO:0008006" key="4">
    <source>
        <dbReference type="Google" id="ProtNLM"/>
    </source>
</evidence>
<dbReference type="Gene3D" id="3.50.50.60">
    <property type="entry name" value="FAD/NAD(P)-binding domain"/>
    <property type="match status" value="1"/>
</dbReference>
<accession>A0ABS1DGU7</accession>
<evidence type="ECO:0000313" key="3">
    <source>
        <dbReference type="Proteomes" id="UP001296873"/>
    </source>
</evidence>
<evidence type="ECO:0000256" key="1">
    <source>
        <dbReference type="SAM" id="MobiDB-lite"/>
    </source>
</evidence>
<feature type="region of interest" description="Disordered" evidence="1">
    <location>
        <begin position="1"/>
        <end position="24"/>
    </location>
</feature>
<comment type="caution">
    <text evidence="2">The sequence shown here is derived from an EMBL/GenBank/DDBJ whole genome shotgun (WGS) entry which is preliminary data.</text>
</comment>